<protein>
    <submittedName>
        <fullName evidence="2">Uncharacterized protein</fullName>
    </submittedName>
</protein>
<keyword evidence="3" id="KW-1185">Reference proteome</keyword>
<reference evidence="2" key="1">
    <citation type="submission" date="2022-12" db="EMBL/GenBank/DDBJ databases">
        <authorList>
            <person name="Petersen C."/>
        </authorList>
    </citation>
    <scope>NUCLEOTIDE SEQUENCE</scope>
    <source>
        <strain evidence="2">IBT 30728</strain>
    </source>
</reference>
<feature type="compositionally biased region" description="Low complexity" evidence="1">
    <location>
        <begin position="59"/>
        <end position="74"/>
    </location>
</feature>
<evidence type="ECO:0000256" key="1">
    <source>
        <dbReference type="SAM" id="MobiDB-lite"/>
    </source>
</evidence>
<evidence type="ECO:0000313" key="2">
    <source>
        <dbReference type="EMBL" id="KAJ5491670.1"/>
    </source>
</evidence>
<gene>
    <name evidence="2" type="ORF">N7539_003237</name>
</gene>
<name>A0A9W9XG66_9EURO</name>
<comment type="caution">
    <text evidence="2">The sequence shown here is derived from an EMBL/GenBank/DDBJ whole genome shotgun (WGS) entry which is preliminary data.</text>
</comment>
<reference evidence="2" key="2">
    <citation type="journal article" date="2023" name="IMA Fungus">
        <title>Comparative genomic study of the Penicillium genus elucidates a diverse pangenome and 15 lateral gene transfer events.</title>
        <authorList>
            <person name="Petersen C."/>
            <person name="Sorensen T."/>
            <person name="Nielsen M.R."/>
            <person name="Sondergaard T.E."/>
            <person name="Sorensen J.L."/>
            <person name="Fitzpatrick D.A."/>
            <person name="Frisvad J.C."/>
            <person name="Nielsen K.L."/>
        </authorList>
    </citation>
    <scope>NUCLEOTIDE SEQUENCE</scope>
    <source>
        <strain evidence="2">IBT 30728</strain>
    </source>
</reference>
<dbReference type="RefSeq" id="XP_056792798.1">
    <property type="nucleotide sequence ID" value="XM_056932839.1"/>
</dbReference>
<dbReference type="Proteomes" id="UP001148312">
    <property type="component" value="Unassembled WGS sequence"/>
</dbReference>
<feature type="region of interest" description="Disordered" evidence="1">
    <location>
        <begin position="52"/>
        <end position="79"/>
    </location>
</feature>
<accession>A0A9W9XG66</accession>
<sequence length="122" mass="12655">METENHLIKSLIISLGFSADSVKRYLQLADQNTVADRKVAIPAAMGRPLRAPAVASNRSPCSTSSSQVTPSVPVEGKDSVKQPLLGATNVYFGHSGSKGVASRGALGDLLPISVLNIVAGDI</sequence>
<dbReference type="GeneID" id="81623088"/>
<organism evidence="2 3">
    <name type="scientific">Penicillium diatomitis</name>
    <dbReference type="NCBI Taxonomy" id="2819901"/>
    <lineage>
        <taxon>Eukaryota</taxon>
        <taxon>Fungi</taxon>
        <taxon>Dikarya</taxon>
        <taxon>Ascomycota</taxon>
        <taxon>Pezizomycotina</taxon>
        <taxon>Eurotiomycetes</taxon>
        <taxon>Eurotiomycetidae</taxon>
        <taxon>Eurotiales</taxon>
        <taxon>Aspergillaceae</taxon>
        <taxon>Penicillium</taxon>
    </lineage>
</organism>
<proteinExistence type="predicted"/>
<dbReference type="AlphaFoldDB" id="A0A9W9XG66"/>
<evidence type="ECO:0000313" key="3">
    <source>
        <dbReference type="Proteomes" id="UP001148312"/>
    </source>
</evidence>
<dbReference type="EMBL" id="JAPWDQ010000003">
    <property type="protein sequence ID" value="KAJ5491670.1"/>
    <property type="molecule type" value="Genomic_DNA"/>
</dbReference>